<sequence length="377" mass="40060">MADSPAPLPALRPTIARRPSRHGTLYWKHGDILFKVPIKILARLRVPGAAPSPARGCVTSIRPVHRDLRAGTSPGPQGSTGRAPRGPPAPHQLPGTLLKAVISPHILPPRREGHRCAALRPTITPSPRHFFTARLAAEGGAHSRTKPGDAKDNRRASVIFLVVPGVRGGTGAGRSSARGWRWALREGVPGGGGSAARKASEAEMKTLVAAASLESKACPSEEHVAPGMLEGLTEKERLDGSGVNGISRGQVALEEREVRVPLVGLGWECQAAGWRTPTSDTQHMPAHTWQPARPCDDAAFPSSARSPSPSYPLAVSLSFPDLSLTLTPTPRHQHHSASPVTFPASPSLLFVRILLNKNIIVIATFQRSLITARVMAA</sequence>
<dbReference type="Proteomes" id="UP001487740">
    <property type="component" value="Unassembled WGS sequence"/>
</dbReference>
<name>A0AAW0TPM9_SCYPA</name>
<dbReference type="AlphaFoldDB" id="A0AAW0TPM9"/>
<evidence type="ECO:0000313" key="2">
    <source>
        <dbReference type="EMBL" id="KAK8389028.1"/>
    </source>
</evidence>
<protein>
    <submittedName>
        <fullName evidence="2">Uncharacterized protein</fullName>
    </submittedName>
</protein>
<evidence type="ECO:0000313" key="3">
    <source>
        <dbReference type="Proteomes" id="UP001487740"/>
    </source>
</evidence>
<proteinExistence type="predicted"/>
<accession>A0AAW0TPM9</accession>
<comment type="caution">
    <text evidence="2">The sequence shown here is derived from an EMBL/GenBank/DDBJ whole genome shotgun (WGS) entry which is preliminary data.</text>
</comment>
<gene>
    <name evidence="2" type="ORF">O3P69_020773</name>
</gene>
<reference evidence="2 3" key="1">
    <citation type="submission" date="2023-03" db="EMBL/GenBank/DDBJ databases">
        <title>High-quality genome of Scylla paramamosain provides insights in environmental adaptation.</title>
        <authorList>
            <person name="Zhang L."/>
        </authorList>
    </citation>
    <scope>NUCLEOTIDE SEQUENCE [LARGE SCALE GENOMIC DNA]</scope>
    <source>
        <strain evidence="2">LZ_2023a</strain>
        <tissue evidence="2">Muscle</tissue>
    </source>
</reference>
<feature type="region of interest" description="Disordered" evidence="1">
    <location>
        <begin position="49"/>
        <end position="95"/>
    </location>
</feature>
<keyword evidence="3" id="KW-1185">Reference proteome</keyword>
<organism evidence="2 3">
    <name type="scientific">Scylla paramamosain</name>
    <name type="common">Mud crab</name>
    <dbReference type="NCBI Taxonomy" id="85552"/>
    <lineage>
        <taxon>Eukaryota</taxon>
        <taxon>Metazoa</taxon>
        <taxon>Ecdysozoa</taxon>
        <taxon>Arthropoda</taxon>
        <taxon>Crustacea</taxon>
        <taxon>Multicrustacea</taxon>
        <taxon>Malacostraca</taxon>
        <taxon>Eumalacostraca</taxon>
        <taxon>Eucarida</taxon>
        <taxon>Decapoda</taxon>
        <taxon>Pleocyemata</taxon>
        <taxon>Brachyura</taxon>
        <taxon>Eubrachyura</taxon>
        <taxon>Portunoidea</taxon>
        <taxon>Portunidae</taxon>
        <taxon>Portuninae</taxon>
        <taxon>Scylla</taxon>
    </lineage>
</organism>
<dbReference type="EMBL" id="JARAKH010000028">
    <property type="protein sequence ID" value="KAK8389028.1"/>
    <property type="molecule type" value="Genomic_DNA"/>
</dbReference>
<evidence type="ECO:0000256" key="1">
    <source>
        <dbReference type="SAM" id="MobiDB-lite"/>
    </source>
</evidence>